<feature type="compositionally biased region" description="Basic and acidic residues" evidence="1">
    <location>
        <begin position="209"/>
        <end position="228"/>
    </location>
</feature>
<evidence type="ECO:0000313" key="2">
    <source>
        <dbReference type="EMBL" id="TDL20137.1"/>
    </source>
</evidence>
<dbReference type="VEuPathDB" id="FungiDB:BD410DRAFT_805171"/>
<reference evidence="2 3" key="1">
    <citation type="submission" date="2018-06" db="EMBL/GenBank/DDBJ databases">
        <title>A transcriptomic atlas of mushroom development highlights an independent origin of complex multicellularity.</title>
        <authorList>
            <consortium name="DOE Joint Genome Institute"/>
            <person name="Krizsan K."/>
            <person name="Almasi E."/>
            <person name="Merenyi Z."/>
            <person name="Sahu N."/>
            <person name="Viragh M."/>
            <person name="Koszo T."/>
            <person name="Mondo S."/>
            <person name="Kiss B."/>
            <person name="Balint B."/>
            <person name="Kues U."/>
            <person name="Barry K."/>
            <person name="Hegedus J.C."/>
            <person name="Henrissat B."/>
            <person name="Johnson J."/>
            <person name="Lipzen A."/>
            <person name="Ohm R."/>
            <person name="Nagy I."/>
            <person name="Pangilinan J."/>
            <person name="Yan J."/>
            <person name="Xiong Y."/>
            <person name="Grigoriev I.V."/>
            <person name="Hibbett D.S."/>
            <person name="Nagy L.G."/>
        </authorList>
    </citation>
    <scope>NUCLEOTIDE SEQUENCE [LARGE SCALE GENOMIC DNA]</scope>
    <source>
        <strain evidence="2 3">SZMC22713</strain>
    </source>
</reference>
<protein>
    <submittedName>
        <fullName evidence="2">Uncharacterized protein</fullName>
    </submittedName>
</protein>
<evidence type="ECO:0000256" key="1">
    <source>
        <dbReference type="SAM" id="MobiDB-lite"/>
    </source>
</evidence>
<proteinExistence type="predicted"/>
<keyword evidence="3" id="KW-1185">Reference proteome</keyword>
<accession>A0A4Y7PXK1</accession>
<evidence type="ECO:0000313" key="3">
    <source>
        <dbReference type="Proteomes" id="UP000294933"/>
    </source>
</evidence>
<sequence>MTFTVIADTPRRPPSVSDNAMETMHIRSLGCAAVIFRIGGKAIERLIRLGDIRRYGRVLADANQGHNTGLSAVTAAGTRLAHRRPTLAAGTKYSGSEQYLAPGNSTATGKQTKYNVTCRWLTSPSTTTTPSPTQRTPTPTTTGARIKNPYGRHSTPRTNSNSDAEAVRQPVAAVGVNTPTVHIHLSPSTPPAPRPAIVRAPPGAPKHRAGGDPCKRERSEGAHARRDGGSGSGRGAHEANGHVWVAAAATMGRPTSLVQNRTTPAPLCLIWEPLKPRTAARPPPLTHVVDSESIC</sequence>
<feature type="compositionally biased region" description="Low complexity" evidence="1">
    <location>
        <begin position="122"/>
        <end position="142"/>
    </location>
</feature>
<dbReference type="EMBL" id="ML170190">
    <property type="protein sequence ID" value="TDL20137.1"/>
    <property type="molecule type" value="Genomic_DNA"/>
</dbReference>
<gene>
    <name evidence="2" type="ORF">BD410DRAFT_805171</name>
</gene>
<feature type="region of interest" description="Disordered" evidence="1">
    <location>
        <begin position="121"/>
        <end position="165"/>
    </location>
</feature>
<dbReference type="Proteomes" id="UP000294933">
    <property type="component" value="Unassembled WGS sequence"/>
</dbReference>
<feature type="region of interest" description="Disordered" evidence="1">
    <location>
        <begin position="185"/>
        <end position="237"/>
    </location>
</feature>
<dbReference type="AlphaFoldDB" id="A0A4Y7PXK1"/>
<name>A0A4Y7PXK1_9AGAM</name>
<organism evidence="2 3">
    <name type="scientific">Rickenella mellea</name>
    <dbReference type="NCBI Taxonomy" id="50990"/>
    <lineage>
        <taxon>Eukaryota</taxon>
        <taxon>Fungi</taxon>
        <taxon>Dikarya</taxon>
        <taxon>Basidiomycota</taxon>
        <taxon>Agaricomycotina</taxon>
        <taxon>Agaricomycetes</taxon>
        <taxon>Hymenochaetales</taxon>
        <taxon>Rickenellaceae</taxon>
        <taxon>Rickenella</taxon>
    </lineage>
</organism>